<dbReference type="Pfam" id="PF00078">
    <property type="entry name" value="RVT_1"/>
    <property type="match status" value="1"/>
</dbReference>
<dbReference type="PANTHER" id="PTHR33116">
    <property type="entry name" value="REVERSE TRANSCRIPTASE ZINC-BINDING DOMAIN-CONTAINING PROTEIN-RELATED-RELATED"/>
    <property type="match status" value="1"/>
</dbReference>
<accession>A0A8K0KHC7</accession>
<dbReference type="EMBL" id="KZ308793">
    <property type="protein sequence ID" value="KAG8234254.1"/>
    <property type="molecule type" value="Genomic_DNA"/>
</dbReference>
<name>A0A8K0KHC7_LADFU</name>
<protein>
    <recommendedName>
        <fullName evidence="1">Reverse transcriptase domain-containing protein</fullName>
    </recommendedName>
</protein>
<comment type="caution">
    <text evidence="2">The sequence shown here is derived from an EMBL/GenBank/DDBJ whole genome shotgun (WGS) entry which is preliminary data.</text>
</comment>
<proteinExistence type="predicted"/>
<evidence type="ECO:0000259" key="1">
    <source>
        <dbReference type="PROSITE" id="PS50878"/>
    </source>
</evidence>
<dbReference type="OrthoDB" id="6477264at2759"/>
<dbReference type="PROSITE" id="PS50878">
    <property type="entry name" value="RT_POL"/>
    <property type="match status" value="1"/>
</dbReference>
<dbReference type="PANTHER" id="PTHR33116:SF86">
    <property type="entry name" value="REVERSE TRANSCRIPTASE DOMAIN-CONTAINING PROTEIN"/>
    <property type="match status" value="1"/>
</dbReference>
<evidence type="ECO:0000313" key="3">
    <source>
        <dbReference type="Proteomes" id="UP000792457"/>
    </source>
</evidence>
<gene>
    <name evidence="2" type="ORF">J437_LFUL016014</name>
</gene>
<sequence length="450" mass="50117">MDAFGFGTKVRGMVKTLYNDALCCVRIEGGLCAPFPAKRGVRQGDSLSGPLFTISIEPVLELCRVQGADFGMRIQGGANLVLSAYADDITFFISRNEGFETLQQTFRSFSAISGAEINIQKSTGVFAGSWANRQDQPMGASWSNEGGCFLGVFMGPQERFEGRNWSRLAKKIKSVLDRWERFTNITSTHGRSRLVNSLAGSMVTHALTVLNPPDSFLRGLAKAFTNFIWNGHHYLHPNYVFCPREIGGLQCSHPATAAMCLRLKYIQNLFHEQNEDLPFVPLGKYFLEKVTGTPCRNVLSALILREKTNLANVQSTFHASAIRAWKMLSPRILNYPSRREHLAEILLESDVLPHFVVREAALWNSVGVFYVGNLLTEEGNLRGIESFSTEGASTFVKRRLTLDQKHFGADLLKLGQLPAISDDYTDRSTSVKIGDDSAEHKLEYMDAKKS</sequence>
<dbReference type="Proteomes" id="UP000792457">
    <property type="component" value="Unassembled WGS sequence"/>
</dbReference>
<dbReference type="InterPro" id="IPR000477">
    <property type="entry name" value="RT_dom"/>
</dbReference>
<reference evidence="2" key="2">
    <citation type="submission" date="2017-10" db="EMBL/GenBank/DDBJ databases">
        <title>Ladona fulva Genome sequencing and assembly.</title>
        <authorList>
            <person name="Murali S."/>
            <person name="Richards S."/>
            <person name="Bandaranaike D."/>
            <person name="Bellair M."/>
            <person name="Blankenburg K."/>
            <person name="Chao H."/>
            <person name="Dinh H."/>
            <person name="Doddapaneni H."/>
            <person name="Dugan-Rocha S."/>
            <person name="Elkadiri S."/>
            <person name="Gnanaolivu R."/>
            <person name="Hernandez B."/>
            <person name="Skinner E."/>
            <person name="Javaid M."/>
            <person name="Lee S."/>
            <person name="Li M."/>
            <person name="Ming W."/>
            <person name="Munidasa M."/>
            <person name="Muniz J."/>
            <person name="Nguyen L."/>
            <person name="Hughes D."/>
            <person name="Osuji N."/>
            <person name="Pu L.-L."/>
            <person name="Puazo M."/>
            <person name="Qu C."/>
            <person name="Quiroz J."/>
            <person name="Raj R."/>
            <person name="Weissenberger G."/>
            <person name="Xin Y."/>
            <person name="Zou X."/>
            <person name="Han Y."/>
            <person name="Worley K."/>
            <person name="Muzny D."/>
            <person name="Gibbs R."/>
        </authorList>
    </citation>
    <scope>NUCLEOTIDE SEQUENCE</scope>
    <source>
        <strain evidence="2">Sampled in the wild</strain>
    </source>
</reference>
<feature type="domain" description="Reverse transcriptase" evidence="1">
    <location>
        <begin position="1"/>
        <end position="154"/>
    </location>
</feature>
<dbReference type="AlphaFoldDB" id="A0A8K0KHC7"/>
<keyword evidence="3" id="KW-1185">Reference proteome</keyword>
<reference evidence="2" key="1">
    <citation type="submission" date="2013-04" db="EMBL/GenBank/DDBJ databases">
        <authorList>
            <person name="Qu J."/>
            <person name="Murali S.C."/>
            <person name="Bandaranaike D."/>
            <person name="Bellair M."/>
            <person name="Blankenburg K."/>
            <person name="Chao H."/>
            <person name="Dinh H."/>
            <person name="Doddapaneni H."/>
            <person name="Downs B."/>
            <person name="Dugan-Rocha S."/>
            <person name="Elkadiri S."/>
            <person name="Gnanaolivu R.D."/>
            <person name="Hernandez B."/>
            <person name="Javaid M."/>
            <person name="Jayaseelan J.C."/>
            <person name="Lee S."/>
            <person name="Li M."/>
            <person name="Ming W."/>
            <person name="Munidasa M."/>
            <person name="Muniz J."/>
            <person name="Nguyen L."/>
            <person name="Ongeri F."/>
            <person name="Osuji N."/>
            <person name="Pu L.-L."/>
            <person name="Puazo M."/>
            <person name="Qu C."/>
            <person name="Quiroz J."/>
            <person name="Raj R."/>
            <person name="Weissenberger G."/>
            <person name="Xin Y."/>
            <person name="Zou X."/>
            <person name="Han Y."/>
            <person name="Richards S."/>
            <person name="Worley K."/>
            <person name="Muzny D."/>
            <person name="Gibbs R."/>
        </authorList>
    </citation>
    <scope>NUCLEOTIDE SEQUENCE</scope>
    <source>
        <strain evidence="2">Sampled in the wild</strain>
    </source>
</reference>
<evidence type="ECO:0000313" key="2">
    <source>
        <dbReference type="EMBL" id="KAG8234254.1"/>
    </source>
</evidence>
<organism evidence="2 3">
    <name type="scientific">Ladona fulva</name>
    <name type="common">Scarce chaser dragonfly</name>
    <name type="synonym">Libellula fulva</name>
    <dbReference type="NCBI Taxonomy" id="123851"/>
    <lineage>
        <taxon>Eukaryota</taxon>
        <taxon>Metazoa</taxon>
        <taxon>Ecdysozoa</taxon>
        <taxon>Arthropoda</taxon>
        <taxon>Hexapoda</taxon>
        <taxon>Insecta</taxon>
        <taxon>Pterygota</taxon>
        <taxon>Palaeoptera</taxon>
        <taxon>Odonata</taxon>
        <taxon>Epiprocta</taxon>
        <taxon>Anisoptera</taxon>
        <taxon>Libelluloidea</taxon>
        <taxon>Libellulidae</taxon>
        <taxon>Ladona</taxon>
    </lineage>
</organism>